<accession>A0A0L0K541</accession>
<dbReference type="Pfam" id="PF02668">
    <property type="entry name" value="TauD"/>
    <property type="match status" value="1"/>
</dbReference>
<feature type="domain" description="TauD/TfdA-like" evidence="5">
    <location>
        <begin position="17"/>
        <end position="307"/>
    </location>
</feature>
<keyword evidence="3" id="KW-0408">Iron</keyword>
<dbReference type="GO" id="GO:0051213">
    <property type="term" value="F:dioxygenase activity"/>
    <property type="evidence" value="ECO:0007669"/>
    <property type="project" value="UniProtKB-KW"/>
</dbReference>
<dbReference type="InterPro" id="IPR042098">
    <property type="entry name" value="TauD-like_sf"/>
</dbReference>
<dbReference type="Proteomes" id="UP001282288">
    <property type="component" value="Unassembled WGS sequence"/>
</dbReference>
<evidence type="ECO:0000256" key="1">
    <source>
        <dbReference type="ARBA" id="ARBA00001954"/>
    </source>
</evidence>
<dbReference type="RefSeq" id="WP_010355010.1">
    <property type="nucleotide sequence ID" value="NZ_BCMK01000002.1"/>
</dbReference>
<keyword evidence="4" id="KW-0045">Antibiotic biosynthesis</keyword>
<evidence type="ECO:0000256" key="4">
    <source>
        <dbReference type="ARBA" id="ARBA00023194"/>
    </source>
</evidence>
<organism evidence="6 9">
    <name type="scientific">Streptomyces acidiscabies</name>
    <dbReference type="NCBI Taxonomy" id="42234"/>
    <lineage>
        <taxon>Bacteria</taxon>
        <taxon>Bacillati</taxon>
        <taxon>Actinomycetota</taxon>
        <taxon>Actinomycetes</taxon>
        <taxon>Kitasatosporales</taxon>
        <taxon>Streptomycetaceae</taxon>
        <taxon>Streptomyces</taxon>
    </lineage>
</organism>
<dbReference type="EMBL" id="JARAWC010000007">
    <property type="protein sequence ID" value="MDX2960523.1"/>
    <property type="molecule type" value="Genomic_DNA"/>
</dbReference>
<dbReference type="Proteomes" id="UP000037151">
    <property type="component" value="Unassembled WGS sequence"/>
</dbReference>
<dbReference type="InterPro" id="IPR003819">
    <property type="entry name" value="TauD/TfdA-like"/>
</dbReference>
<evidence type="ECO:0000256" key="2">
    <source>
        <dbReference type="ARBA" id="ARBA00023002"/>
    </source>
</evidence>
<dbReference type="PATRIC" id="fig|42234.21.peg.4132"/>
<evidence type="ECO:0000313" key="7">
    <source>
        <dbReference type="EMBL" id="MDX2960523.1"/>
    </source>
</evidence>
<evidence type="ECO:0000259" key="5">
    <source>
        <dbReference type="Pfam" id="PF02668"/>
    </source>
</evidence>
<dbReference type="SUPFAM" id="SSF51197">
    <property type="entry name" value="Clavaminate synthase-like"/>
    <property type="match status" value="1"/>
</dbReference>
<dbReference type="GO" id="GO:0017000">
    <property type="term" value="P:antibiotic biosynthetic process"/>
    <property type="evidence" value="ECO:0007669"/>
    <property type="project" value="UniProtKB-KW"/>
</dbReference>
<evidence type="ECO:0000313" key="6">
    <source>
        <dbReference type="EMBL" id="KND33232.1"/>
    </source>
</evidence>
<dbReference type="InterPro" id="IPR050411">
    <property type="entry name" value="AlphaKG_dependent_hydroxylases"/>
</dbReference>
<reference evidence="9" key="2">
    <citation type="submission" date="2014-07" db="EMBL/GenBank/DDBJ databases">
        <title>Genome sequencing of plant-pathogenic Streptomyces species.</title>
        <authorList>
            <person name="Harrison J."/>
            <person name="Sapp M."/>
            <person name="Thwaites R."/>
            <person name="Studholme D.J."/>
        </authorList>
    </citation>
    <scope>NUCLEOTIDE SEQUENCE [LARGE SCALE GENOMIC DNA]</scope>
    <source>
        <strain evidence="9">NCPPB 4445</strain>
    </source>
</reference>
<sequence>MPTELAPNRIPVRRIPQNLSLERSADWLSEHLDDLRDLRTEHGSVLLRGLPFATAAEFALLRDRIIGRPADYVEKATPRSAYGRGVFTATDVPARRRIRLHNENSYALSYPGLLVFACLTAPAVGGETFLGDVRAMAGLLPEDLVARFREQGWKLVRNYWGHFGLTWQEAFGTEDRAEVERYARTQQLTTEWHGDRLTTTQARSALIRHPQTGDTSWFNHVAFWSEWSLEESVREFLRGECGEDLPFRTFYGDGEPVGRREIELINAAYEQVRMAERWQRGDIMLVDNLRVAHGREPFQGDREVLVAMGDPVERKDCEL</sequence>
<protein>
    <submittedName>
        <fullName evidence="6">SyrP</fullName>
    </submittedName>
    <submittedName>
        <fullName evidence="7">TauD/TfdA family dioxygenase</fullName>
    </submittedName>
</protein>
<dbReference type="PANTHER" id="PTHR10696">
    <property type="entry name" value="GAMMA-BUTYROBETAINE HYDROXYLASE-RELATED"/>
    <property type="match status" value="1"/>
</dbReference>
<reference evidence="7 10" key="3">
    <citation type="journal article" date="2023" name="Microb. Genom.">
        <title>Mesoterricola silvestris gen. nov., sp. nov., Mesoterricola sediminis sp. nov., Geothrix oryzae sp. nov., Geothrix edaphica sp. nov., Geothrix rubra sp. nov., and Geothrix limicola sp. nov., six novel members of Acidobacteriota isolated from soils.</title>
        <authorList>
            <person name="Weisberg A.J."/>
            <person name="Pearce E."/>
            <person name="Kramer C.G."/>
            <person name="Chang J.H."/>
            <person name="Clarke C.R."/>
        </authorList>
    </citation>
    <scope>NUCLEOTIDE SEQUENCE</scope>
    <source>
        <strain evidence="8 10">NB05-1H</strain>
        <strain evidence="7">NRRL_B-16521</strain>
    </source>
</reference>
<dbReference type="STRING" id="42234.IQ63_20040"/>
<proteinExistence type="predicted"/>
<dbReference type="OrthoDB" id="9769888at2"/>
<evidence type="ECO:0000313" key="9">
    <source>
        <dbReference type="Proteomes" id="UP000037151"/>
    </source>
</evidence>
<dbReference type="Gene3D" id="3.60.130.10">
    <property type="entry name" value="Clavaminate synthase-like"/>
    <property type="match status" value="1"/>
</dbReference>
<dbReference type="PANTHER" id="PTHR10696:SF56">
    <property type="entry name" value="TAUD_TFDA-LIKE DOMAIN-CONTAINING PROTEIN"/>
    <property type="match status" value="1"/>
</dbReference>
<evidence type="ECO:0000313" key="10">
    <source>
        <dbReference type="Proteomes" id="UP001272987"/>
    </source>
</evidence>
<keyword evidence="10" id="KW-1185">Reference proteome</keyword>
<dbReference type="Proteomes" id="UP001272987">
    <property type="component" value="Unassembled WGS sequence"/>
</dbReference>
<reference evidence="6" key="1">
    <citation type="submission" date="2014-07" db="EMBL/GenBank/DDBJ databases">
        <title>A systematic study of Ichneumonosoma Meijere, Pelmatops Enderlein, Pseudopelmatops Shiraki and Soita Walker (Diptera: Tephritidae).</title>
        <authorList>
            <person name="Chen X.-L."/>
            <person name="Norrbom A."/>
            <person name="Zhu C.-D."/>
        </authorList>
    </citation>
    <scope>NUCLEOTIDE SEQUENCE</scope>
    <source>
        <strain evidence="6">NCPPB 4445</strain>
    </source>
</reference>
<name>A0A0L0K541_9ACTN</name>
<dbReference type="EMBL" id="JPPY01000127">
    <property type="protein sequence ID" value="KND33232.1"/>
    <property type="molecule type" value="Genomic_DNA"/>
</dbReference>
<gene>
    <name evidence="6" type="ORF">IQ63_20040</name>
    <name evidence="7" type="ORF">PV399_12470</name>
    <name evidence="8" type="ORF">PV666_07935</name>
</gene>
<comment type="cofactor">
    <cofactor evidence="1">
        <name>Fe(2+)</name>
        <dbReference type="ChEBI" id="CHEBI:29033"/>
    </cofactor>
</comment>
<evidence type="ECO:0000313" key="8">
    <source>
        <dbReference type="EMBL" id="MDX3017809.1"/>
    </source>
</evidence>
<dbReference type="eggNOG" id="COG2175">
    <property type="taxonomic scope" value="Bacteria"/>
</dbReference>
<comment type="caution">
    <text evidence="6">The sequence shown here is derived from an EMBL/GenBank/DDBJ whole genome shotgun (WGS) entry which is preliminary data.</text>
</comment>
<evidence type="ECO:0000256" key="3">
    <source>
        <dbReference type="ARBA" id="ARBA00023004"/>
    </source>
</evidence>
<keyword evidence="2" id="KW-0560">Oxidoreductase</keyword>
<keyword evidence="7" id="KW-0223">Dioxygenase</keyword>
<dbReference type="GeneID" id="69811825"/>
<dbReference type="AlphaFoldDB" id="A0A0L0K541"/>
<dbReference type="EMBL" id="JARAWP010000004">
    <property type="protein sequence ID" value="MDX3017809.1"/>
    <property type="molecule type" value="Genomic_DNA"/>
</dbReference>